<dbReference type="GO" id="GO:0045740">
    <property type="term" value="P:positive regulation of DNA replication"/>
    <property type="evidence" value="ECO:0000318"/>
    <property type="project" value="GO_Central"/>
</dbReference>
<dbReference type="GO" id="GO:0005654">
    <property type="term" value="C:nucleoplasm"/>
    <property type="evidence" value="ECO:0007669"/>
    <property type="project" value="UniProtKB-SubCell"/>
</dbReference>
<evidence type="ECO:0000256" key="4">
    <source>
        <dbReference type="ARBA" id="ARBA00023306"/>
    </source>
</evidence>
<dbReference type="AlphaFoldDB" id="A0A078GD61"/>
<dbReference type="InterPro" id="IPR003175">
    <property type="entry name" value="CDI_dom"/>
</dbReference>
<feature type="compositionally biased region" description="Low complexity" evidence="5">
    <location>
        <begin position="41"/>
        <end position="51"/>
    </location>
</feature>
<evidence type="ECO:0000313" key="8">
    <source>
        <dbReference type="Proteomes" id="UP000028999"/>
    </source>
</evidence>
<evidence type="ECO:0000256" key="1">
    <source>
        <dbReference type="ARBA" id="ARBA00004642"/>
    </source>
</evidence>
<dbReference type="PaxDb" id="3708-A0A078GD61"/>
<feature type="region of interest" description="Disordered" evidence="5">
    <location>
        <begin position="1"/>
        <end position="149"/>
    </location>
</feature>
<proteinExistence type="inferred from homology"/>
<feature type="domain" description="Cyclin-dependent kinase inhibitor" evidence="6">
    <location>
        <begin position="145"/>
        <end position="188"/>
    </location>
</feature>
<evidence type="ECO:0000259" key="6">
    <source>
        <dbReference type="Pfam" id="PF02234"/>
    </source>
</evidence>
<organism evidence="7 8">
    <name type="scientific">Brassica napus</name>
    <name type="common">Rape</name>
    <dbReference type="NCBI Taxonomy" id="3708"/>
    <lineage>
        <taxon>Eukaryota</taxon>
        <taxon>Viridiplantae</taxon>
        <taxon>Streptophyta</taxon>
        <taxon>Embryophyta</taxon>
        <taxon>Tracheophyta</taxon>
        <taxon>Spermatophyta</taxon>
        <taxon>Magnoliopsida</taxon>
        <taxon>eudicotyledons</taxon>
        <taxon>Gunneridae</taxon>
        <taxon>Pentapetalae</taxon>
        <taxon>rosids</taxon>
        <taxon>malvids</taxon>
        <taxon>Brassicales</taxon>
        <taxon>Brassicaceae</taxon>
        <taxon>Brassiceae</taxon>
        <taxon>Brassica</taxon>
    </lineage>
</organism>
<dbReference type="PANTHER" id="PTHR46776">
    <property type="entry name" value="CYCLIN-DEPENDENT KINASE INHIBITOR 4-RELATED"/>
    <property type="match status" value="1"/>
</dbReference>
<dbReference type="STRING" id="3708.A0A078GD61"/>
<dbReference type="GO" id="GO:0051726">
    <property type="term" value="P:regulation of cell cycle"/>
    <property type="evidence" value="ECO:0007669"/>
    <property type="project" value="InterPro"/>
</dbReference>
<dbReference type="OMA" id="EEPPHRN"/>
<dbReference type="Gene3D" id="4.10.365.10">
    <property type="entry name" value="p27"/>
    <property type="match status" value="1"/>
</dbReference>
<dbReference type="InterPro" id="IPR044898">
    <property type="entry name" value="CDI_dom_sf"/>
</dbReference>
<keyword evidence="8" id="KW-1185">Reference proteome</keyword>
<name>A0A078GD61_BRANA</name>
<dbReference type="KEGG" id="bna:111213456"/>
<dbReference type="OrthoDB" id="9940972at2759"/>
<dbReference type="SMR" id="A0A078GD61"/>
<evidence type="ECO:0000256" key="5">
    <source>
        <dbReference type="SAM" id="MobiDB-lite"/>
    </source>
</evidence>
<evidence type="ECO:0000313" key="7">
    <source>
        <dbReference type="EMBL" id="CDY22987.1"/>
    </source>
</evidence>
<dbReference type="Proteomes" id="UP000028999">
    <property type="component" value="Unassembled WGS sequence"/>
</dbReference>
<dbReference type="GO" id="GO:0005634">
    <property type="term" value="C:nucleus"/>
    <property type="evidence" value="ECO:0000318"/>
    <property type="project" value="GO_Central"/>
</dbReference>
<comment type="subcellular location">
    <subcellularLocation>
        <location evidence="1">Nucleus</location>
        <location evidence="1">Nucleoplasm</location>
    </subcellularLocation>
</comment>
<gene>
    <name evidence="7" type="primary">BnaC03g40820D</name>
    <name evidence="7" type="ORF">GSBRNA2T00021409001</name>
</gene>
<sequence>MSERDPNCKRDARALEAPSASDSQLKKKKLDDDSHGVVFLAVPSPSVASSDDSSRGGCSVTSAGEDDDKSSIICFSSESNEIPRKSPTVSADLETHQISDDLSVSGRISHRNEANPASEALGETTEMEASSADDRKSSPEVSKSPTPAEIEEFLSELENKDQKRFMDKYNFDIVNDKPLQGRYKWDRVKPLK</sequence>
<evidence type="ECO:0000256" key="3">
    <source>
        <dbReference type="ARBA" id="ARBA00023013"/>
    </source>
</evidence>
<dbReference type="GO" id="GO:0004861">
    <property type="term" value="F:cyclin-dependent protein serine/threonine kinase inhibitor activity"/>
    <property type="evidence" value="ECO:0000318"/>
    <property type="project" value="GO_Central"/>
</dbReference>
<dbReference type="InterPro" id="IPR044275">
    <property type="entry name" value="KRP"/>
</dbReference>
<dbReference type="Pfam" id="PF02234">
    <property type="entry name" value="CDI"/>
    <property type="match status" value="1"/>
</dbReference>
<accession>A0A078GD61</accession>
<comment type="similarity">
    <text evidence="2">Belongs to the CDI family. ICK/KRP subfamily.</text>
</comment>
<keyword evidence="4" id="KW-0131">Cell cycle</keyword>
<evidence type="ECO:0000256" key="2">
    <source>
        <dbReference type="ARBA" id="ARBA00010274"/>
    </source>
</evidence>
<keyword evidence="3" id="KW-0649">Protein kinase inhibitor</keyword>
<dbReference type="EMBL" id="LK032138">
    <property type="protein sequence ID" value="CDY22987.1"/>
    <property type="molecule type" value="Genomic_DNA"/>
</dbReference>
<dbReference type="Gramene" id="CDY22987">
    <property type="protein sequence ID" value="CDY22987"/>
    <property type="gene ID" value="GSBRNA2T00021409001"/>
</dbReference>
<protein>
    <submittedName>
        <fullName evidence="7">BnaC03g40820D protein</fullName>
    </submittedName>
</protein>
<reference evidence="7 8" key="1">
    <citation type="journal article" date="2014" name="Science">
        <title>Plant genetics. Early allopolyploid evolution in the post-Neolithic Brassica napus oilseed genome.</title>
        <authorList>
            <person name="Chalhoub B."/>
            <person name="Denoeud F."/>
            <person name="Liu S."/>
            <person name="Parkin I.A."/>
            <person name="Tang H."/>
            <person name="Wang X."/>
            <person name="Chiquet J."/>
            <person name="Belcram H."/>
            <person name="Tong C."/>
            <person name="Samans B."/>
            <person name="Correa M."/>
            <person name="Da Silva C."/>
            <person name="Just J."/>
            <person name="Falentin C."/>
            <person name="Koh C.S."/>
            <person name="Le Clainche I."/>
            <person name="Bernard M."/>
            <person name="Bento P."/>
            <person name="Noel B."/>
            <person name="Labadie K."/>
            <person name="Alberti A."/>
            <person name="Charles M."/>
            <person name="Arnaud D."/>
            <person name="Guo H."/>
            <person name="Daviaud C."/>
            <person name="Alamery S."/>
            <person name="Jabbari K."/>
            <person name="Zhao M."/>
            <person name="Edger P.P."/>
            <person name="Chelaifa H."/>
            <person name="Tack D."/>
            <person name="Lassalle G."/>
            <person name="Mestiri I."/>
            <person name="Schnel N."/>
            <person name="Le Paslier M.C."/>
            <person name="Fan G."/>
            <person name="Renault V."/>
            <person name="Bayer P.E."/>
            <person name="Golicz A.A."/>
            <person name="Manoli S."/>
            <person name="Lee T.H."/>
            <person name="Thi V.H."/>
            <person name="Chalabi S."/>
            <person name="Hu Q."/>
            <person name="Fan C."/>
            <person name="Tollenaere R."/>
            <person name="Lu Y."/>
            <person name="Battail C."/>
            <person name="Shen J."/>
            <person name="Sidebottom C.H."/>
            <person name="Wang X."/>
            <person name="Canaguier A."/>
            <person name="Chauveau A."/>
            <person name="Berard A."/>
            <person name="Deniot G."/>
            <person name="Guan M."/>
            <person name="Liu Z."/>
            <person name="Sun F."/>
            <person name="Lim Y.P."/>
            <person name="Lyons E."/>
            <person name="Town C.D."/>
            <person name="Bancroft I."/>
            <person name="Wang X."/>
            <person name="Meng J."/>
            <person name="Ma J."/>
            <person name="Pires J.C."/>
            <person name="King G.J."/>
            <person name="Brunel D."/>
            <person name="Delourme R."/>
            <person name="Renard M."/>
            <person name="Aury J.M."/>
            <person name="Adams K.L."/>
            <person name="Batley J."/>
            <person name="Snowdon R.J."/>
            <person name="Tost J."/>
            <person name="Edwards D."/>
            <person name="Zhou Y."/>
            <person name="Hua W."/>
            <person name="Sharpe A.G."/>
            <person name="Paterson A.H."/>
            <person name="Guan C."/>
            <person name="Wincker P."/>
        </authorList>
    </citation>
    <scope>NUCLEOTIDE SEQUENCE [LARGE SCALE GENOMIC DNA]</scope>
    <source>
        <strain evidence="8">cv. Darmor-bzh</strain>
    </source>
</reference>
<feature type="compositionally biased region" description="Basic and acidic residues" evidence="5">
    <location>
        <begin position="1"/>
        <end position="14"/>
    </location>
</feature>